<reference evidence="1" key="1">
    <citation type="submission" date="2014-08" db="EMBL/GenBank/DDBJ databases">
        <authorList>
            <person name="Sharma Rahul"/>
            <person name="Thines Marco"/>
        </authorList>
    </citation>
    <scope>NUCLEOTIDE SEQUENCE</scope>
</reference>
<evidence type="ECO:0000313" key="1">
    <source>
        <dbReference type="EMBL" id="CDZ97289.1"/>
    </source>
</evidence>
<protein>
    <submittedName>
        <fullName evidence="1">Uncharacterized protein</fullName>
    </submittedName>
</protein>
<dbReference type="AlphaFoldDB" id="A0A0F7SJ09"/>
<proteinExistence type="predicted"/>
<name>A0A0F7SJ09_PHARH</name>
<dbReference type="EMBL" id="LN483167">
    <property type="protein sequence ID" value="CDZ97289.1"/>
    <property type="molecule type" value="Genomic_DNA"/>
</dbReference>
<sequence length="103" mass="11683">MPWADDPSKTINHDLYVSLFPLTEKELRVTVAKCDRPLTLFRTCTSSQSPMLEDWEVTQRCEKVLEDLRACSERVLAEAKKKKSVGALGEERFMMKGDFSGGV</sequence>
<accession>A0A0F7SJ09</accession>
<organism evidence="1">
    <name type="scientific">Phaffia rhodozyma</name>
    <name type="common">Yeast</name>
    <name type="synonym">Xanthophyllomyces dendrorhous</name>
    <dbReference type="NCBI Taxonomy" id="264483"/>
    <lineage>
        <taxon>Eukaryota</taxon>
        <taxon>Fungi</taxon>
        <taxon>Dikarya</taxon>
        <taxon>Basidiomycota</taxon>
        <taxon>Agaricomycotina</taxon>
        <taxon>Tremellomycetes</taxon>
        <taxon>Cystofilobasidiales</taxon>
        <taxon>Mrakiaceae</taxon>
        <taxon>Phaffia</taxon>
    </lineage>
</organism>